<dbReference type="KEGG" id="cfj:CFIO01_08297"/>
<dbReference type="HOGENOM" id="CLU_038171_1_0_1"/>
<gene>
    <name evidence="2" type="ORF">CFIO01_08297</name>
</gene>
<evidence type="ECO:0000313" key="2">
    <source>
        <dbReference type="EMBL" id="EXF79840.1"/>
    </source>
</evidence>
<dbReference type="InterPro" id="IPR053013">
    <property type="entry name" value="LAT"/>
</dbReference>
<dbReference type="PANTHER" id="PTHR34815:SF2">
    <property type="entry name" value="N-ACETYLTRANSFERASE DOMAIN-CONTAINING PROTEIN"/>
    <property type="match status" value="1"/>
</dbReference>
<dbReference type="Gene3D" id="3.40.630.30">
    <property type="match status" value="1"/>
</dbReference>
<dbReference type="Proteomes" id="UP000020467">
    <property type="component" value="Unassembled WGS sequence"/>
</dbReference>
<dbReference type="AlphaFoldDB" id="A0A010QT70"/>
<reference evidence="2 3" key="1">
    <citation type="submission" date="2014-02" db="EMBL/GenBank/DDBJ databases">
        <title>The genome sequence of Colletotrichum fioriniae PJ7.</title>
        <authorList>
            <person name="Baroncelli R."/>
            <person name="Thon M.R."/>
        </authorList>
    </citation>
    <scope>NUCLEOTIDE SEQUENCE [LARGE SCALE GENOMIC DNA]</scope>
    <source>
        <strain evidence="2 3">PJ7</strain>
    </source>
</reference>
<dbReference type="OrthoDB" id="2020070at2759"/>
<name>A0A010QT70_9PEZI</name>
<dbReference type="Pfam" id="PF22998">
    <property type="entry name" value="GNAT_LYC1-like"/>
    <property type="match status" value="1"/>
</dbReference>
<comment type="caution">
    <text evidence="2">The sequence shown here is derived from an EMBL/GenBank/DDBJ whole genome shotgun (WGS) entry which is preliminary data.</text>
</comment>
<dbReference type="eggNOG" id="ENOG502RZ3A">
    <property type="taxonomic scope" value="Eukaryota"/>
</dbReference>
<accession>A0A010QT70</accession>
<proteinExistence type="predicted"/>
<feature type="domain" description="LYC1 C-terminal" evidence="1">
    <location>
        <begin position="187"/>
        <end position="407"/>
    </location>
</feature>
<evidence type="ECO:0000313" key="3">
    <source>
        <dbReference type="Proteomes" id="UP000020467"/>
    </source>
</evidence>
<dbReference type="STRING" id="1445577.A0A010QT70"/>
<dbReference type="EMBL" id="JARH01000493">
    <property type="protein sequence ID" value="EXF79840.1"/>
    <property type="molecule type" value="Genomic_DNA"/>
</dbReference>
<organism evidence="2 3">
    <name type="scientific">Colletotrichum fioriniae PJ7</name>
    <dbReference type="NCBI Taxonomy" id="1445577"/>
    <lineage>
        <taxon>Eukaryota</taxon>
        <taxon>Fungi</taxon>
        <taxon>Dikarya</taxon>
        <taxon>Ascomycota</taxon>
        <taxon>Pezizomycotina</taxon>
        <taxon>Sordariomycetes</taxon>
        <taxon>Hypocreomycetidae</taxon>
        <taxon>Glomerellales</taxon>
        <taxon>Glomerellaceae</taxon>
        <taxon>Colletotrichum</taxon>
        <taxon>Colletotrichum acutatum species complex</taxon>
    </lineage>
</organism>
<keyword evidence="3" id="KW-1185">Reference proteome</keyword>
<dbReference type="PANTHER" id="PTHR34815">
    <property type="entry name" value="LYSINE ACETYLTRANSFERASE"/>
    <property type="match status" value="1"/>
</dbReference>
<dbReference type="InterPro" id="IPR055100">
    <property type="entry name" value="GNAT_LYC1-like"/>
</dbReference>
<evidence type="ECO:0000259" key="1">
    <source>
        <dbReference type="Pfam" id="PF22998"/>
    </source>
</evidence>
<sequence>MASLTGVCTEWKVANPTTSSLDLHLDHPTPEECFQIWATTADAWKDSLTTPLYILESAYLMTAPLAQDGGMTTWVLVDKDRPPNKRDIFCSCETFRKRCIVSDSTGNMTEGIVHGIASVFCPRKFRGRSYAARHMKELATVLRGWQSENGKVIGSVLYSDIGKEYYTRLGWTPNPVNGHLVLSPATMEIPATSRPVFESELESLCLRDQATIQSDMATPSASRKRVVILPDLDHMLWHIRKEDFATKHIFGKKAVMRGTIAGVPGKQVWAMWVRRYYRHPDDHSIEGADDKNVLYILRLVAEGDETANKPREENFTTPMEEYADQAAALRAVMQAAQAEAADWRLDQVQLWDPSPMVKSLLDQSDLDAVHVERQSHSIASLLWFEDGERLGPEDAPILINNEHYAWC</sequence>
<protein>
    <recommendedName>
        <fullName evidence="1">LYC1 C-terminal domain-containing protein</fullName>
    </recommendedName>
</protein>